<dbReference type="GO" id="GO:0003677">
    <property type="term" value="F:DNA binding"/>
    <property type="evidence" value="ECO:0007669"/>
    <property type="project" value="InterPro"/>
</dbReference>
<dbReference type="InterPro" id="IPR003959">
    <property type="entry name" value="ATPase_AAA_core"/>
</dbReference>
<evidence type="ECO:0000259" key="4">
    <source>
        <dbReference type="Pfam" id="PF08519"/>
    </source>
</evidence>
<evidence type="ECO:0000256" key="2">
    <source>
        <dbReference type="ARBA" id="ARBA00022705"/>
    </source>
</evidence>
<dbReference type="Pfam" id="PF00004">
    <property type="entry name" value="AAA"/>
    <property type="match status" value="1"/>
</dbReference>
<dbReference type="InterPro" id="IPR013725">
    <property type="entry name" value="DNA_replication_fac_RFC1_C"/>
</dbReference>
<dbReference type="InterPro" id="IPR008921">
    <property type="entry name" value="DNA_pol3_clamp-load_cplx_C"/>
</dbReference>
<name>A0A6C0ACL3_9ZZZZ</name>
<dbReference type="EMBL" id="MN740548">
    <property type="protein sequence ID" value="QHS77448.1"/>
    <property type="molecule type" value="Genomic_DNA"/>
</dbReference>
<dbReference type="Gene3D" id="1.10.8.60">
    <property type="match status" value="1"/>
</dbReference>
<comment type="similarity">
    <text evidence="1">Belongs to the activator 1 large subunit family.</text>
</comment>
<dbReference type="Pfam" id="PF08519">
    <property type="entry name" value="RFC1"/>
    <property type="match status" value="1"/>
</dbReference>
<keyword evidence="2" id="KW-0235">DNA replication</keyword>
<dbReference type="Gene3D" id="3.40.50.300">
    <property type="entry name" value="P-loop containing nucleotide triphosphate hydrolases"/>
    <property type="match status" value="1"/>
</dbReference>
<accession>A0A6C0ACL3</accession>
<dbReference type="GO" id="GO:0003689">
    <property type="term" value="F:DNA clamp loader activity"/>
    <property type="evidence" value="ECO:0007669"/>
    <property type="project" value="InterPro"/>
</dbReference>
<dbReference type="SUPFAM" id="SSF48019">
    <property type="entry name" value="post-AAA+ oligomerization domain-like"/>
    <property type="match status" value="1"/>
</dbReference>
<dbReference type="PANTHER" id="PTHR23389:SF6">
    <property type="entry name" value="REPLICATION FACTOR C SUBUNIT 1"/>
    <property type="match status" value="1"/>
</dbReference>
<dbReference type="GO" id="GO:0006260">
    <property type="term" value="P:DNA replication"/>
    <property type="evidence" value="ECO:0007669"/>
    <property type="project" value="UniProtKB-KW"/>
</dbReference>
<feature type="domain" description="ATPase AAA-type core" evidence="3">
    <location>
        <begin position="55"/>
        <end position="159"/>
    </location>
</feature>
<proteinExistence type="inferred from homology"/>
<dbReference type="InterPro" id="IPR027417">
    <property type="entry name" value="P-loop_NTPase"/>
</dbReference>
<dbReference type="SUPFAM" id="SSF52540">
    <property type="entry name" value="P-loop containing nucleoside triphosphate hydrolases"/>
    <property type="match status" value="1"/>
</dbReference>
<dbReference type="AlphaFoldDB" id="A0A6C0ACL3"/>
<protein>
    <recommendedName>
        <fullName evidence="6">AAA+ ATPase domain-containing protein</fullName>
    </recommendedName>
</protein>
<evidence type="ECO:0008006" key="6">
    <source>
        <dbReference type="Google" id="ProtNLM"/>
    </source>
</evidence>
<dbReference type="Gene3D" id="1.20.272.10">
    <property type="match status" value="1"/>
</dbReference>
<dbReference type="GO" id="GO:0005663">
    <property type="term" value="C:DNA replication factor C complex"/>
    <property type="evidence" value="ECO:0007669"/>
    <property type="project" value="InterPro"/>
</dbReference>
<dbReference type="GO" id="GO:0016887">
    <property type="term" value="F:ATP hydrolysis activity"/>
    <property type="evidence" value="ECO:0007669"/>
    <property type="project" value="InterPro"/>
</dbReference>
<evidence type="ECO:0000259" key="3">
    <source>
        <dbReference type="Pfam" id="PF00004"/>
    </source>
</evidence>
<evidence type="ECO:0000313" key="5">
    <source>
        <dbReference type="EMBL" id="QHS77448.1"/>
    </source>
</evidence>
<dbReference type="GO" id="GO:0005524">
    <property type="term" value="F:ATP binding"/>
    <property type="evidence" value="ECO:0007669"/>
    <property type="project" value="InterPro"/>
</dbReference>
<organism evidence="5">
    <name type="scientific">viral metagenome</name>
    <dbReference type="NCBI Taxonomy" id="1070528"/>
    <lineage>
        <taxon>unclassified sequences</taxon>
        <taxon>metagenomes</taxon>
        <taxon>organismal metagenomes</taxon>
    </lineage>
</organism>
<dbReference type="PANTHER" id="PTHR23389">
    <property type="entry name" value="CHROMOSOME TRANSMISSION FIDELITY FACTOR 18"/>
    <property type="match status" value="1"/>
</dbReference>
<reference evidence="5" key="1">
    <citation type="journal article" date="2020" name="Nature">
        <title>Giant virus diversity and host interactions through global metagenomics.</title>
        <authorList>
            <person name="Schulz F."/>
            <person name="Roux S."/>
            <person name="Paez-Espino D."/>
            <person name="Jungbluth S."/>
            <person name="Walsh D.A."/>
            <person name="Denef V.J."/>
            <person name="McMahon K.D."/>
            <person name="Konstantinidis K.T."/>
            <person name="Eloe-Fadrosh E.A."/>
            <person name="Kyrpides N.C."/>
            <person name="Woyke T."/>
        </authorList>
    </citation>
    <scope>NUCLEOTIDE SEQUENCE</scope>
    <source>
        <strain evidence="5">GVMAG-S-1004661-13</strain>
    </source>
</reference>
<sequence>MDFIKKYKPQKIDELISNKKQCQIIRAWLSRFDTQKNTKKKSKQSKLLLENYGTILITGTHGVGKTASVSTIIKELGYKMNRLKNGSDLEEVSKNMFNVLSLLVNKKSKEVKVIDELESISSPQEKNAIKDIIKKNDENRVCPIIIISNNQHNKLLSEIKKLAYEVKFYKPQEWEMKGLLSKISHTEKMSFKSMEIIDTIVKDSQNDIRKLLFTLQELKIKNKTITKKIYEDYLNTRLSKHSDFNLFDSAEKLLYCYTDPDSCLNNFESQNVYLPLMVHQYYTEVIDDNFKKEETKYELIKEVSECLSVGDIVENLIYGDQNWKAREIHGFYTCVNTSFKMCNNRDTGNNPKKTVVKFPQDLNKASIKKINKKNIDNVNKCIHNKGIKDLIYICKIVKQLIKSNNLEECSRLLKPHNMKVEHIESLLKVEKIQYKNDIEKEKSTKVTLTTKQKKELEILLKK</sequence>
<evidence type="ECO:0000256" key="1">
    <source>
        <dbReference type="ARBA" id="ARBA00006116"/>
    </source>
</evidence>
<feature type="domain" description="DNA replication factor RFC1 C-terminal" evidence="4">
    <location>
        <begin position="307"/>
        <end position="451"/>
    </location>
</feature>